<dbReference type="RefSeq" id="WP_060384525.1">
    <property type="nucleotide sequence ID" value="NZ_CP014141.1"/>
</dbReference>
<dbReference type="EMBL" id="CP014141">
    <property type="protein sequence ID" value="AMA75729.1"/>
    <property type="molecule type" value="Genomic_DNA"/>
</dbReference>
<evidence type="ECO:0000313" key="2">
    <source>
        <dbReference type="EMBL" id="AMA75729.1"/>
    </source>
</evidence>
<evidence type="ECO:0000259" key="1">
    <source>
        <dbReference type="Pfam" id="PF03364"/>
    </source>
</evidence>
<protein>
    <submittedName>
        <fullName evidence="2">Cyclase</fullName>
    </submittedName>
</protein>
<dbReference type="InterPro" id="IPR023393">
    <property type="entry name" value="START-like_dom_sf"/>
</dbReference>
<dbReference type="Gene3D" id="3.30.530.20">
    <property type="match status" value="1"/>
</dbReference>
<organism evidence="2 3">
    <name type="scientific">Thermus parvatiensis</name>
    <dbReference type="NCBI Taxonomy" id="456163"/>
    <lineage>
        <taxon>Bacteria</taxon>
        <taxon>Thermotogati</taxon>
        <taxon>Deinococcota</taxon>
        <taxon>Deinococci</taxon>
        <taxon>Thermales</taxon>
        <taxon>Thermaceae</taxon>
        <taxon>Thermus</taxon>
    </lineage>
</organism>
<feature type="domain" description="Coenzyme Q-binding protein COQ10 START" evidence="1">
    <location>
        <begin position="10"/>
        <end position="134"/>
    </location>
</feature>
<dbReference type="KEGG" id="tpar:AV541_06475"/>
<gene>
    <name evidence="2" type="ORF">AV541_06475</name>
</gene>
<accession>A0A120HT90</accession>
<dbReference type="AlphaFoldDB" id="A0A120HT90"/>
<proteinExistence type="predicted"/>
<name>A0A120HT90_9DEIN</name>
<evidence type="ECO:0000313" key="3">
    <source>
        <dbReference type="Proteomes" id="UP000061630"/>
    </source>
</evidence>
<dbReference type="InterPro" id="IPR005031">
    <property type="entry name" value="COQ10_START"/>
</dbReference>
<dbReference type="CDD" id="cd07812">
    <property type="entry name" value="SRPBCC"/>
    <property type="match status" value="1"/>
</dbReference>
<dbReference type="Pfam" id="PF03364">
    <property type="entry name" value="Polyketide_cyc"/>
    <property type="match status" value="1"/>
</dbReference>
<dbReference type="SUPFAM" id="SSF55961">
    <property type="entry name" value="Bet v1-like"/>
    <property type="match status" value="1"/>
</dbReference>
<sequence>MPEVRAERYIPAPPERVYRLAKDLEGLKPYLKEVESLEVVAREGTRTRSRWVAVAMGKKVRWLEEEEWDDENLRNRFFSPEGDFDRYEGTWVFLPEGEGTRVVLTLTYELNIPIFGGLLQKLVQKLMQENVESLLKGLEERVLAASS</sequence>
<dbReference type="Proteomes" id="UP000061630">
    <property type="component" value="Chromosome"/>
</dbReference>
<reference evidence="2 3" key="1">
    <citation type="submission" date="2016-01" db="EMBL/GenBank/DDBJ databases">
        <title>Genome sequence of Thermus parvatiensis, a thermophile isolated from a hot water spring.</title>
        <authorList>
            <person name="Tripathi C."/>
            <person name="Lal R."/>
        </authorList>
    </citation>
    <scope>NUCLEOTIDE SEQUENCE [LARGE SCALE GENOMIC DNA]</scope>
    <source>
        <strain evidence="2 3">RL</strain>
    </source>
</reference>